<evidence type="ECO:0000313" key="8">
    <source>
        <dbReference type="EMBL" id="PHQ30600.1"/>
    </source>
</evidence>
<dbReference type="SUPFAM" id="SSF49899">
    <property type="entry name" value="Concanavalin A-like lectins/glucanases"/>
    <property type="match status" value="1"/>
</dbReference>
<dbReference type="InterPro" id="IPR041542">
    <property type="entry name" value="GH43_C2"/>
</dbReference>
<dbReference type="AlphaFoldDB" id="A0A2G1VVE9"/>
<dbReference type="SUPFAM" id="SSF75005">
    <property type="entry name" value="Arabinanase/levansucrase/invertase"/>
    <property type="match status" value="1"/>
</dbReference>
<dbReference type="CDD" id="cd18617">
    <property type="entry name" value="GH43_XynB-like"/>
    <property type="match status" value="1"/>
</dbReference>
<keyword evidence="3 6" id="KW-0326">Glycosidase</keyword>
<dbReference type="PANTHER" id="PTHR42812:SF12">
    <property type="entry name" value="BETA-XYLOSIDASE-RELATED"/>
    <property type="match status" value="1"/>
</dbReference>
<keyword evidence="2 6" id="KW-0378">Hydrolase</keyword>
<feature type="active site" description="Proton donor" evidence="4">
    <location>
        <position position="247"/>
    </location>
</feature>
<evidence type="ECO:0000256" key="5">
    <source>
        <dbReference type="PIRSR" id="PIRSR606710-2"/>
    </source>
</evidence>
<proteinExistence type="inferred from homology"/>
<evidence type="ECO:0000256" key="1">
    <source>
        <dbReference type="ARBA" id="ARBA00009865"/>
    </source>
</evidence>
<evidence type="ECO:0000256" key="3">
    <source>
        <dbReference type="ARBA" id="ARBA00023295"/>
    </source>
</evidence>
<dbReference type="InterPro" id="IPR013320">
    <property type="entry name" value="ConA-like_dom_sf"/>
</dbReference>
<feature type="site" description="Important for catalytic activity, responsible for pKa modulation of the active site Glu and correct orientation of both the proton donor and substrate" evidence="5">
    <location>
        <position position="180"/>
    </location>
</feature>
<keyword evidence="9" id="KW-1185">Reference proteome</keyword>
<evidence type="ECO:0000313" key="9">
    <source>
        <dbReference type="Proteomes" id="UP000229433"/>
    </source>
</evidence>
<comment type="similarity">
    <text evidence="1 6">Belongs to the glycosyl hydrolase 43 family.</text>
</comment>
<evidence type="ECO:0000256" key="2">
    <source>
        <dbReference type="ARBA" id="ARBA00022801"/>
    </source>
</evidence>
<dbReference type="Gene3D" id="2.60.120.200">
    <property type="match status" value="1"/>
</dbReference>
<dbReference type="EMBL" id="NQXA01000002">
    <property type="protein sequence ID" value="PHQ30600.1"/>
    <property type="molecule type" value="Genomic_DNA"/>
</dbReference>
<evidence type="ECO:0000259" key="7">
    <source>
        <dbReference type="Pfam" id="PF17851"/>
    </source>
</evidence>
<dbReference type="InterPro" id="IPR023296">
    <property type="entry name" value="Glyco_hydro_beta-prop_sf"/>
</dbReference>
<name>A0A2G1VVE9_9FLAO</name>
<organism evidence="8 9">
    <name type="scientific">Leeuwenhoekiella nanhaiensis</name>
    <dbReference type="NCBI Taxonomy" id="1655491"/>
    <lineage>
        <taxon>Bacteria</taxon>
        <taxon>Pseudomonadati</taxon>
        <taxon>Bacteroidota</taxon>
        <taxon>Flavobacteriia</taxon>
        <taxon>Flavobacteriales</taxon>
        <taxon>Flavobacteriaceae</taxon>
        <taxon>Leeuwenhoekiella</taxon>
    </lineage>
</organism>
<gene>
    <name evidence="8" type="ORF">CJ305_06485</name>
</gene>
<feature type="active site" description="Proton acceptor" evidence="4">
    <location>
        <position position="71"/>
    </location>
</feature>
<dbReference type="Gene3D" id="2.115.10.20">
    <property type="entry name" value="Glycosyl hydrolase domain, family 43"/>
    <property type="match status" value="1"/>
</dbReference>
<feature type="domain" description="Beta-xylosidase C-terminal Concanavalin A-like" evidence="7">
    <location>
        <begin position="393"/>
        <end position="570"/>
    </location>
</feature>
<dbReference type="InterPro" id="IPR006710">
    <property type="entry name" value="Glyco_hydro_43"/>
</dbReference>
<dbReference type="PANTHER" id="PTHR42812">
    <property type="entry name" value="BETA-XYLOSIDASE"/>
    <property type="match status" value="1"/>
</dbReference>
<dbReference type="Pfam" id="PF04616">
    <property type="entry name" value="Glyco_hydro_43"/>
    <property type="match status" value="1"/>
</dbReference>
<dbReference type="OrthoDB" id="9801455at2"/>
<reference evidence="8 9" key="1">
    <citation type="submission" date="2017-08" db="EMBL/GenBank/DDBJ databases">
        <title>The whole genome shortgun sequences of strain Leeuwenhoekiella nanhaiensis G18 from the South China Sea.</title>
        <authorList>
            <person name="Liu Q."/>
        </authorList>
    </citation>
    <scope>NUCLEOTIDE SEQUENCE [LARGE SCALE GENOMIC DNA]</scope>
    <source>
        <strain evidence="8 9">G18</strain>
    </source>
</reference>
<dbReference type="GO" id="GO:0005975">
    <property type="term" value="P:carbohydrate metabolic process"/>
    <property type="evidence" value="ECO:0007669"/>
    <property type="project" value="InterPro"/>
</dbReference>
<comment type="caution">
    <text evidence="8">The sequence shown here is derived from an EMBL/GenBank/DDBJ whole genome shotgun (WGS) entry which is preliminary data.</text>
</comment>
<evidence type="ECO:0000256" key="6">
    <source>
        <dbReference type="RuleBase" id="RU361187"/>
    </source>
</evidence>
<protein>
    <submittedName>
        <fullName evidence="8">Glycoside hydrolase 43 family protein</fullName>
    </submittedName>
</protein>
<accession>A0A2G1VVE9</accession>
<dbReference type="Pfam" id="PF17851">
    <property type="entry name" value="GH43_C2"/>
    <property type="match status" value="1"/>
</dbReference>
<dbReference type="Proteomes" id="UP000229433">
    <property type="component" value="Unassembled WGS sequence"/>
</dbReference>
<dbReference type="InterPro" id="IPR051795">
    <property type="entry name" value="Glycosyl_Hydrlase_43"/>
</dbReference>
<dbReference type="GO" id="GO:0004553">
    <property type="term" value="F:hydrolase activity, hydrolyzing O-glycosyl compounds"/>
    <property type="evidence" value="ECO:0007669"/>
    <property type="project" value="InterPro"/>
</dbReference>
<evidence type="ECO:0000256" key="4">
    <source>
        <dbReference type="PIRSR" id="PIRSR606710-1"/>
    </source>
</evidence>
<dbReference type="RefSeq" id="WP_099645430.1">
    <property type="nucleotide sequence ID" value="NZ_KZ319288.1"/>
</dbReference>
<sequence>MKKQNLILAPALALILSLTSFDLKKERPDPPKKGVPVFSNVVYEGNDAVYNENPLETNEFYNPILQGCYPDPAITRKGDDYYLVASSFAMFPGVPIFHSKDLVNWKQIGHVLDRVSQLDVHDTGISQGVYAPGITYNENNDTFYMITTAFAGGLGNIVVKTKDPMQGWSEPIKLDFAGIDPSIFFDDDGKAYVVHNDAPNKGEELYQGHRVIKIWEYDVEKDQIIKGTDKIIVNGGVDLADKPIWIEAPHLYKKDGKYFLMCAEGGTGGWHSEVIFMSDNPKGPFVPAPSNPILTQRYFPKDRENNVDWAGHADIIEGPNGEWYGVFLAIRPNAAGQVNTGRETFILPVDWSGTYPVFENGLVPIEPTLDLPEGVENKTGKEGYFPNGNFTFKEDFSADKLDYRWIGLRGPREAFIKQTKKGLEIEPFETEITELKPTSTLFHRQMHKTFSFKTDLTYTPKSDEDFAGITALQNERFNYAFGVTKKGKEYYVVLQRTEKGESTIIASEKIDLDGKLSLKVEGDNADYKFSYATDGANYKTLGGTVSGDILSTNVAGGFTGALVGLYATSGNSIEPLE</sequence>